<keyword evidence="1" id="KW-0812">Transmembrane</keyword>
<feature type="transmembrane region" description="Helical" evidence="1">
    <location>
        <begin position="73"/>
        <end position="94"/>
    </location>
</feature>
<dbReference type="PANTHER" id="PTHR39419:SF1">
    <property type="entry name" value="SLL0814 PROTEIN"/>
    <property type="match status" value="1"/>
</dbReference>
<accession>A0ABW3E687</accession>
<comment type="caution">
    <text evidence="2">The sequence shown here is derived from an EMBL/GenBank/DDBJ whole genome shotgun (WGS) entry which is preliminary data.</text>
</comment>
<dbReference type="Proteomes" id="UP001597024">
    <property type="component" value="Unassembled WGS sequence"/>
</dbReference>
<keyword evidence="1" id="KW-0472">Membrane</keyword>
<protein>
    <submittedName>
        <fullName evidence="2">Carotenoid biosynthesis protein</fullName>
    </submittedName>
</protein>
<gene>
    <name evidence="2" type="ORF">ACFQ08_43475</name>
</gene>
<sequence length="129" mass="13676">PDRAARIALGACALTAWDLFLDPQMTRLGLWTWHVPGPYRGVPLSNFVGWLLVSLLVMVLIDGITAGRATASAGLVCLYTTMAVMETVGFAVIFTPPDPLVAALGGACMGTFAVAAWVGIGRRSRAWQT</sequence>
<feature type="transmembrane region" description="Helical" evidence="1">
    <location>
        <begin position="100"/>
        <end position="120"/>
    </location>
</feature>
<evidence type="ECO:0000313" key="3">
    <source>
        <dbReference type="Proteomes" id="UP001597024"/>
    </source>
</evidence>
<dbReference type="EMBL" id="JBHTHX010003195">
    <property type="protein sequence ID" value="MFD0891453.1"/>
    <property type="molecule type" value="Genomic_DNA"/>
</dbReference>
<dbReference type="Pfam" id="PF04240">
    <property type="entry name" value="Caroten_synth"/>
    <property type="match status" value="1"/>
</dbReference>
<keyword evidence="1" id="KW-1133">Transmembrane helix</keyword>
<proteinExistence type="predicted"/>
<dbReference type="InterPro" id="IPR007354">
    <property type="entry name" value="CruF-like"/>
</dbReference>
<keyword evidence="3" id="KW-1185">Reference proteome</keyword>
<feature type="non-terminal residue" evidence="2">
    <location>
        <position position="1"/>
    </location>
</feature>
<evidence type="ECO:0000313" key="2">
    <source>
        <dbReference type="EMBL" id="MFD0891453.1"/>
    </source>
</evidence>
<reference evidence="3" key="1">
    <citation type="journal article" date="2019" name="Int. J. Syst. Evol. Microbiol.">
        <title>The Global Catalogue of Microorganisms (GCM) 10K type strain sequencing project: providing services to taxonomists for standard genome sequencing and annotation.</title>
        <authorList>
            <consortium name="The Broad Institute Genomics Platform"/>
            <consortium name="The Broad Institute Genome Sequencing Center for Infectious Disease"/>
            <person name="Wu L."/>
            <person name="Ma J."/>
        </authorList>
    </citation>
    <scope>NUCLEOTIDE SEQUENCE [LARGE SCALE GENOMIC DNA]</scope>
    <source>
        <strain evidence="3">CCUG 62974</strain>
    </source>
</reference>
<dbReference type="PANTHER" id="PTHR39419">
    <property type="entry name" value="SLL0814 PROTEIN"/>
    <property type="match status" value="1"/>
</dbReference>
<evidence type="ECO:0000256" key="1">
    <source>
        <dbReference type="SAM" id="Phobius"/>
    </source>
</evidence>
<feature type="transmembrane region" description="Helical" evidence="1">
    <location>
        <begin position="47"/>
        <end position="66"/>
    </location>
</feature>
<name>A0ABW3E687_9ACTN</name>
<organism evidence="2 3">
    <name type="scientific">Streptosporangium algeriense</name>
    <dbReference type="NCBI Taxonomy" id="1682748"/>
    <lineage>
        <taxon>Bacteria</taxon>
        <taxon>Bacillati</taxon>
        <taxon>Actinomycetota</taxon>
        <taxon>Actinomycetes</taxon>
        <taxon>Streptosporangiales</taxon>
        <taxon>Streptosporangiaceae</taxon>
        <taxon>Streptosporangium</taxon>
    </lineage>
</organism>